<evidence type="ECO:0000313" key="3">
    <source>
        <dbReference type="EMBL" id="TDY45238.1"/>
    </source>
</evidence>
<evidence type="ECO:0000259" key="2">
    <source>
        <dbReference type="Pfam" id="PF04316"/>
    </source>
</evidence>
<evidence type="ECO:0000313" key="4">
    <source>
        <dbReference type="Proteomes" id="UP000294581"/>
    </source>
</evidence>
<dbReference type="AlphaFoldDB" id="A0A4R8LL31"/>
<feature type="region of interest" description="Disordered" evidence="1">
    <location>
        <begin position="1"/>
        <end position="28"/>
    </location>
</feature>
<dbReference type="InterPro" id="IPR031316">
    <property type="entry name" value="FlgM_C"/>
</dbReference>
<accession>A0A4R8LL31</accession>
<feature type="domain" description="Anti-sigma-28 factor FlgM C-terminal" evidence="2">
    <location>
        <begin position="14"/>
        <end position="57"/>
    </location>
</feature>
<name>A0A4R8LL31_9BACL</name>
<dbReference type="InterPro" id="IPR035890">
    <property type="entry name" value="Anti-sigma-28_factor_FlgM_sf"/>
</dbReference>
<proteinExistence type="predicted"/>
<comment type="caution">
    <text evidence="3">The sequence shown here is derived from an EMBL/GenBank/DDBJ whole genome shotgun (WGS) entry which is preliminary data.</text>
</comment>
<evidence type="ECO:0000256" key="1">
    <source>
        <dbReference type="SAM" id="MobiDB-lite"/>
    </source>
</evidence>
<feature type="compositionally biased region" description="Polar residues" evidence="1">
    <location>
        <begin position="1"/>
        <end position="27"/>
    </location>
</feature>
<reference evidence="3 4" key="1">
    <citation type="submission" date="2019-03" db="EMBL/GenBank/DDBJ databases">
        <title>Genomic Encyclopedia of Type Strains, Phase IV (KMG-IV): sequencing the most valuable type-strain genomes for metagenomic binning, comparative biology and taxonomic classification.</title>
        <authorList>
            <person name="Goeker M."/>
        </authorList>
    </citation>
    <scope>NUCLEOTIDE SEQUENCE [LARGE SCALE GENOMIC DNA]</scope>
    <source>
        <strain evidence="3 4">DSM 17974</strain>
    </source>
</reference>
<keyword evidence="4" id="KW-1185">Reference proteome</keyword>
<dbReference type="Pfam" id="PF04316">
    <property type="entry name" value="FlgM"/>
    <property type="match status" value="1"/>
</dbReference>
<dbReference type="Proteomes" id="UP000294581">
    <property type="component" value="Unassembled WGS sequence"/>
</dbReference>
<dbReference type="EMBL" id="SORF01000008">
    <property type="protein sequence ID" value="TDY45238.1"/>
    <property type="molecule type" value="Genomic_DNA"/>
</dbReference>
<gene>
    <name evidence="3" type="ORF">C7445_10850</name>
</gene>
<protein>
    <submittedName>
        <fullName evidence="3">Anti-sigma-28 factor FlgM</fullName>
    </submittedName>
</protein>
<sequence length="66" mass="7312">MWSPSNSFDVTGNRQISQTTNLQTPETSRLDKLKQLQEAVRNGTYVVNVNHIAKVIVQQGVLDADG</sequence>
<dbReference type="SUPFAM" id="SSF101498">
    <property type="entry name" value="Anti-sigma factor FlgM"/>
    <property type="match status" value="1"/>
</dbReference>
<dbReference type="OrthoDB" id="2376810at2"/>
<dbReference type="RefSeq" id="WP_134159780.1">
    <property type="nucleotide sequence ID" value="NZ_BSUS01000001.1"/>
</dbReference>
<organism evidence="3 4">
    <name type="scientific">Alicyclobacillus sacchari</name>
    <dbReference type="NCBI Taxonomy" id="392010"/>
    <lineage>
        <taxon>Bacteria</taxon>
        <taxon>Bacillati</taxon>
        <taxon>Bacillota</taxon>
        <taxon>Bacilli</taxon>
        <taxon>Bacillales</taxon>
        <taxon>Alicyclobacillaceae</taxon>
        <taxon>Alicyclobacillus</taxon>
    </lineage>
</organism>